<gene>
    <name evidence="5" type="ORF">UHOR_08577</name>
</gene>
<feature type="domain" description="Vps72/YL1 C-terminal" evidence="4">
    <location>
        <begin position="477"/>
        <end position="506"/>
    </location>
</feature>
<accession>I2FQF9</accession>
<evidence type="ECO:0000259" key="4">
    <source>
        <dbReference type="SMART" id="SM00993"/>
    </source>
</evidence>
<keyword evidence="2" id="KW-0175">Coiled coil</keyword>
<feature type="region of interest" description="Disordered" evidence="3">
    <location>
        <begin position="289"/>
        <end position="382"/>
    </location>
</feature>
<feature type="region of interest" description="Disordered" evidence="3">
    <location>
        <begin position="579"/>
        <end position="618"/>
    </location>
</feature>
<dbReference type="OrthoDB" id="78296at2759"/>
<feature type="compositionally biased region" description="Basic and acidic residues" evidence="3">
    <location>
        <begin position="201"/>
        <end position="212"/>
    </location>
</feature>
<feature type="compositionally biased region" description="Polar residues" evidence="3">
    <location>
        <begin position="27"/>
        <end position="47"/>
    </location>
</feature>
<dbReference type="InterPro" id="IPR013272">
    <property type="entry name" value="Vps72/YL1_C"/>
</dbReference>
<dbReference type="STRING" id="1128400.I2FQF9"/>
<dbReference type="InterPro" id="IPR046757">
    <property type="entry name" value="YL1_N"/>
</dbReference>
<proteinExistence type="inferred from homology"/>
<feature type="region of interest" description="Disordered" evidence="3">
    <location>
        <begin position="520"/>
        <end position="563"/>
    </location>
</feature>
<comment type="caution">
    <text evidence="5">The sequence shown here is derived from an EMBL/GenBank/DDBJ whole genome shotgun (WGS) entry which is preliminary data.</text>
</comment>
<keyword evidence="6" id="KW-1185">Reference proteome</keyword>
<evidence type="ECO:0000256" key="2">
    <source>
        <dbReference type="SAM" id="Coils"/>
    </source>
</evidence>
<dbReference type="EMBL" id="CAGI01000141">
    <property type="protein sequence ID" value="CCF49152.1"/>
    <property type="molecule type" value="Genomic_DNA"/>
</dbReference>
<dbReference type="eggNOG" id="KOG2897">
    <property type="taxonomic scope" value="Eukaryota"/>
</dbReference>
<dbReference type="AlphaFoldDB" id="I2FQF9"/>
<dbReference type="Proteomes" id="UP000006174">
    <property type="component" value="Unassembled WGS sequence"/>
</dbReference>
<protein>
    <recommendedName>
        <fullName evidence="4">Vps72/YL1 C-terminal domain-containing protein</fullName>
    </recommendedName>
</protein>
<feature type="region of interest" description="Disordered" evidence="3">
    <location>
        <begin position="1"/>
        <end position="48"/>
    </location>
</feature>
<dbReference type="Pfam" id="PF05764">
    <property type="entry name" value="YL1"/>
    <property type="match status" value="1"/>
</dbReference>
<dbReference type="OMA" id="GNIKEHR"/>
<dbReference type="HOGENOM" id="CLU_029477_0_0_1"/>
<feature type="compositionally biased region" description="Low complexity" evidence="3">
    <location>
        <begin position="7"/>
        <end position="19"/>
    </location>
</feature>
<dbReference type="GO" id="GO:0005634">
    <property type="term" value="C:nucleus"/>
    <property type="evidence" value="ECO:0007669"/>
    <property type="project" value="TreeGrafter"/>
</dbReference>
<dbReference type="SMART" id="SM00993">
    <property type="entry name" value="YL1_C"/>
    <property type="match status" value="1"/>
</dbReference>
<feature type="compositionally biased region" description="Basic and acidic residues" evidence="3">
    <location>
        <begin position="309"/>
        <end position="325"/>
    </location>
</feature>
<evidence type="ECO:0000256" key="3">
    <source>
        <dbReference type="SAM" id="MobiDB-lite"/>
    </source>
</evidence>
<name>I2FQF9_USTHO</name>
<organism evidence="5 6">
    <name type="scientific">Ustilago hordei</name>
    <name type="common">Barley covered smut fungus</name>
    <dbReference type="NCBI Taxonomy" id="120017"/>
    <lineage>
        <taxon>Eukaryota</taxon>
        <taxon>Fungi</taxon>
        <taxon>Dikarya</taxon>
        <taxon>Basidiomycota</taxon>
        <taxon>Ustilaginomycotina</taxon>
        <taxon>Ustilaginomycetes</taxon>
        <taxon>Ustilaginales</taxon>
        <taxon>Ustilaginaceae</taxon>
        <taxon>Ustilago</taxon>
    </lineage>
</organism>
<dbReference type="PANTHER" id="PTHR13275:SF4">
    <property type="entry name" value="VACUOLAR PROTEIN SORTING-ASSOCIATED PROTEIN 72 HOMOLOG"/>
    <property type="match status" value="1"/>
</dbReference>
<reference evidence="5 6" key="1">
    <citation type="journal article" date="2012" name="Plant Cell">
        <title>Genome comparison of barley and maize smut fungi reveals targeted loss of RNA silencing components and species-specific presence of transposable elements.</title>
        <authorList>
            <person name="Laurie J.D."/>
            <person name="Ali S."/>
            <person name="Linning R."/>
            <person name="Mannhaupt G."/>
            <person name="Wong P."/>
            <person name="Gueldener U."/>
            <person name="Muensterkoetter M."/>
            <person name="Moore R."/>
            <person name="Kahmann R."/>
            <person name="Bakkeren G."/>
            <person name="Schirawski J."/>
        </authorList>
    </citation>
    <scope>NUCLEOTIDE SEQUENCE [LARGE SCALE GENOMIC DNA]</scope>
    <source>
        <strain evidence="6">Uh4875-4</strain>
    </source>
</reference>
<feature type="compositionally biased region" description="Basic and acidic residues" evidence="3">
    <location>
        <begin position="526"/>
        <end position="543"/>
    </location>
</feature>
<feature type="compositionally biased region" description="Basic and acidic residues" evidence="3">
    <location>
        <begin position="589"/>
        <end position="618"/>
    </location>
</feature>
<feature type="region of interest" description="Disordered" evidence="3">
    <location>
        <begin position="72"/>
        <end position="225"/>
    </location>
</feature>
<evidence type="ECO:0000313" key="6">
    <source>
        <dbReference type="Proteomes" id="UP000006174"/>
    </source>
</evidence>
<dbReference type="PANTHER" id="PTHR13275">
    <property type="entry name" value="YL-1 PROTEIN TRANSCRIPTION FACTOR-LIKE 1"/>
    <property type="match status" value="1"/>
</dbReference>
<feature type="coiled-coil region" evidence="2">
    <location>
        <begin position="234"/>
        <end position="264"/>
    </location>
</feature>
<evidence type="ECO:0000256" key="1">
    <source>
        <dbReference type="ARBA" id="ARBA00006832"/>
    </source>
</evidence>
<feature type="compositionally biased region" description="Low complexity" evidence="3">
    <location>
        <begin position="126"/>
        <end position="145"/>
    </location>
</feature>
<feature type="compositionally biased region" description="Acidic residues" evidence="3">
    <location>
        <begin position="72"/>
        <end position="95"/>
    </location>
</feature>
<sequence length="661" mass="72288">MSRPSRRSTSPSDPTPSTSYRIERFDSTSIPASDLMVTSRSKRSTAGNRLKQLLDQELERDEIFTEVENDIDFEANENEDGVDIVDSDFDRDSDDDARAAVEDESEGEREIEAQEKVDKSKRRAAARAAGGIIKRPAAAAAAIRKPPAPPGAGEGGREAKRRRISFAPDTRSSSTSSSVLEVGSRRRTSARSATVQSKLQVESRLEEAEQRRAAQPVKVVQKKKASLTQDALIAEALEVEEENRESLRRFLEQEEERRAKQRQRKERIQGPFVRWVSAAMWVRVVQEEGNKEGENQVDAASTDPNAGLQRKEAVQDGKADRREEMASGARLQSQQGSAEVKQAVAGDSDATMQEPGKEVTSEQASASTSAPQNETATDATCAPQAASTCSLTLDPVLAVRKEAASIRSSTGCKPIRCKPTLNAPQRELQARTLLTLERRPGDFSWLDEYASIFGSHVDWSCYPYVPSRNRPVKPRQSICPITGLPAIYKDPRTGIPYANALAYKVITRVLEGAFVWSGGHYSSPRGEGREGGGRGKRREKDGGKGGLVGRGAAPPQMGIWLDDEEEKGPGEVWLSAREVASTKKPLQTSREREKESVEETRGKEAKAKQTEKVTSKETRKPGFDVIVTNAVAPGDEKALLAEALSLPPGSTRSGRRVARPA</sequence>
<comment type="similarity">
    <text evidence="1">Belongs to the VPS72/YL1 family.</text>
</comment>
<feature type="compositionally biased region" description="Basic and acidic residues" evidence="3">
    <location>
        <begin position="108"/>
        <end position="118"/>
    </location>
</feature>
<evidence type="ECO:0000313" key="5">
    <source>
        <dbReference type="EMBL" id="CCF49152.1"/>
    </source>
</evidence>
<dbReference type="Pfam" id="PF08265">
    <property type="entry name" value="YL1_C"/>
    <property type="match status" value="1"/>
</dbReference>
<feature type="compositionally biased region" description="Polar residues" evidence="3">
    <location>
        <begin position="361"/>
        <end position="378"/>
    </location>
</feature>